<evidence type="ECO:0000313" key="3">
    <source>
        <dbReference type="Proteomes" id="UP000654482"/>
    </source>
</evidence>
<comment type="caution">
    <text evidence="2">The sequence shown here is derived from an EMBL/GenBank/DDBJ whole genome shotgun (WGS) entry which is preliminary data.</text>
</comment>
<feature type="transmembrane region" description="Helical" evidence="1">
    <location>
        <begin position="310"/>
        <end position="328"/>
    </location>
</feature>
<gene>
    <name evidence="2" type="ORF">IQ249_22015</name>
</gene>
<feature type="transmembrane region" description="Helical" evidence="1">
    <location>
        <begin position="12"/>
        <end position="32"/>
    </location>
</feature>
<dbReference type="RefSeq" id="WP_194031669.1">
    <property type="nucleotide sequence ID" value="NZ_JADEWZ010000052.1"/>
</dbReference>
<feature type="transmembrane region" description="Helical" evidence="1">
    <location>
        <begin position="89"/>
        <end position="109"/>
    </location>
</feature>
<feature type="transmembrane region" description="Helical" evidence="1">
    <location>
        <begin position="198"/>
        <end position="219"/>
    </location>
</feature>
<proteinExistence type="predicted"/>
<keyword evidence="3" id="KW-1185">Reference proteome</keyword>
<feature type="transmembrane region" description="Helical" evidence="1">
    <location>
        <begin position="239"/>
        <end position="259"/>
    </location>
</feature>
<dbReference type="Proteomes" id="UP000654482">
    <property type="component" value="Unassembled WGS sequence"/>
</dbReference>
<evidence type="ECO:0000313" key="2">
    <source>
        <dbReference type="EMBL" id="MBE9118569.1"/>
    </source>
</evidence>
<dbReference type="AlphaFoldDB" id="A0A8J7DZL4"/>
<keyword evidence="1" id="KW-0812">Transmembrane</keyword>
<dbReference type="Pfam" id="PF09852">
    <property type="entry name" value="DUF2079"/>
    <property type="match status" value="1"/>
</dbReference>
<dbReference type="PROSITE" id="PS51257">
    <property type="entry name" value="PROKAR_LIPOPROTEIN"/>
    <property type="match status" value="1"/>
</dbReference>
<protein>
    <submittedName>
        <fullName evidence="2">DUF2079 domain-containing protein</fullName>
    </submittedName>
</protein>
<feature type="transmembrane region" description="Helical" evidence="1">
    <location>
        <begin position="162"/>
        <end position="191"/>
    </location>
</feature>
<organism evidence="2 3">
    <name type="scientific">Lusitaniella coriacea LEGE 07157</name>
    <dbReference type="NCBI Taxonomy" id="945747"/>
    <lineage>
        <taxon>Bacteria</taxon>
        <taxon>Bacillati</taxon>
        <taxon>Cyanobacteriota</taxon>
        <taxon>Cyanophyceae</taxon>
        <taxon>Spirulinales</taxon>
        <taxon>Lusitaniellaceae</taxon>
        <taxon>Lusitaniella</taxon>
    </lineage>
</organism>
<reference evidence="2" key="1">
    <citation type="submission" date="2020-10" db="EMBL/GenBank/DDBJ databases">
        <authorList>
            <person name="Castelo-Branco R."/>
            <person name="Eusebio N."/>
            <person name="Adriana R."/>
            <person name="Vieira A."/>
            <person name="Brugerolle De Fraissinette N."/>
            <person name="Rezende De Castro R."/>
            <person name="Schneider M.P."/>
            <person name="Vasconcelos V."/>
            <person name="Leao P.N."/>
        </authorList>
    </citation>
    <scope>NUCLEOTIDE SEQUENCE</scope>
    <source>
        <strain evidence="2">LEGE 07157</strain>
    </source>
</reference>
<feature type="transmembrane region" description="Helical" evidence="1">
    <location>
        <begin position="121"/>
        <end position="142"/>
    </location>
</feature>
<feature type="transmembrane region" description="Helical" evidence="1">
    <location>
        <begin position="340"/>
        <end position="358"/>
    </location>
</feature>
<sequence length="464" mass="51843">MKAKRFPLNLVPLITGIGAIIFFACSSLRHALFQSTAYDLGWYDQVVYLISSGQPPIISFWGNHIMGDHAAVILYPLALLYKIYPNVHWLFFVQSIALASGCWLTAQLARQAGLKPPQAEAMAVVYLLYPVVFNLNLFDFHPEVLLVPGLFGAVLAARAGKIGWFCATVGLTLLSKAVLSLTVAAMGFWLLIFEKRRWYGCIALTAGIAWFLIATQVVIPHFSGGEAAGVGRYSFLGDSVFEIILNLFLKPGIVLGKIFTLPNLEYLVLLFIPIIWGISARHLAPLVAILPTLAMNLITDLPAQKDLVHQYSLTALPFFILAIISALAARETWFQRKRWIILWALISFLALAKFGYFWSKYAQELDTLAATREAVARVETKGGVLTAAQIAPHLTHRPLIKLALDELKDIELSAFDYVLLNLRHPGWQSSPETMQYLTKRVQQIPAFEEVYRQDDVVLWERKGS</sequence>
<name>A0A8J7DZL4_9CYAN</name>
<dbReference type="EMBL" id="JADEWZ010000052">
    <property type="protein sequence ID" value="MBE9118569.1"/>
    <property type="molecule type" value="Genomic_DNA"/>
</dbReference>
<dbReference type="InterPro" id="IPR018650">
    <property type="entry name" value="STSV1_Orf64"/>
</dbReference>
<keyword evidence="1" id="KW-1133">Transmembrane helix</keyword>
<evidence type="ECO:0000256" key="1">
    <source>
        <dbReference type="SAM" id="Phobius"/>
    </source>
</evidence>
<feature type="transmembrane region" description="Helical" evidence="1">
    <location>
        <begin position="266"/>
        <end position="290"/>
    </location>
</feature>
<keyword evidence="1" id="KW-0472">Membrane</keyword>
<accession>A0A8J7DZL4</accession>